<keyword evidence="4" id="KW-0808">Transferase</keyword>
<proteinExistence type="predicted"/>
<dbReference type="Gene3D" id="3.30.200.20">
    <property type="entry name" value="Phosphorylase Kinase, domain 1"/>
    <property type="match status" value="1"/>
</dbReference>
<dbReference type="PANTHER" id="PTHR24363:SF0">
    <property type="entry name" value="SERINE_THREONINE KINASE LIKE DOMAIN CONTAINING 1"/>
    <property type="match status" value="1"/>
</dbReference>
<comment type="catalytic activity">
    <reaction evidence="8">
        <text>L-threonyl-[protein] + ATP = O-phospho-L-threonyl-[protein] + ADP + H(+)</text>
        <dbReference type="Rhea" id="RHEA:46608"/>
        <dbReference type="Rhea" id="RHEA-COMP:11060"/>
        <dbReference type="Rhea" id="RHEA-COMP:11605"/>
        <dbReference type="ChEBI" id="CHEBI:15378"/>
        <dbReference type="ChEBI" id="CHEBI:30013"/>
        <dbReference type="ChEBI" id="CHEBI:30616"/>
        <dbReference type="ChEBI" id="CHEBI:61977"/>
        <dbReference type="ChEBI" id="CHEBI:456216"/>
        <dbReference type="EC" id="2.7.11.1"/>
    </reaction>
</comment>
<dbReference type="GO" id="GO:0004674">
    <property type="term" value="F:protein serine/threonine kinase activity"/>
    <property type="evidence" value="ECO:0007669"/>
    <property type="project" value="UniProtKB-KW"/>
</dbReference>
<dbReference type="CDD" id="cd14014">
    <property type="entry name" value="STKc_PknB_like"/>
    <property type="match status" value="1"/>
</dbReference>
<name>A0A290Z4W7_9PSEU</name>
<dbReference type="Proteomes" id="UP000218505">
    <property type="component" value="Chromosome"/>
</dbReference>
<evidence type="ECO:0000256" key="7">
    <source>
        <dbReference type="ARBA" id="ARBA00022840"/>
    </source>
</evidence>
<evidence type="ECO:0000256" key="2">
    <source>
        <dbReference type="ARBA" id="ARBA00014676"/>
    </source>
</evidence>
<reference evidence="12" key="1">
    <citation type="submission" date="2017-09" db="EMBL/GenBank/DDBJ databases">
        <title>Complete Genome Sequence of ansamitocin-producing Bacterium Actinosynnema pretiosum X47.</title>
        <authorList>
            <person name="Cao G."/>
            <person name="Zong G."/>
            <person name="Zhong C."/>
            <person name="Fu J."/>
        </authorList>
    </citation>
    <scope>NUCLEOTIDE SEQUENCE [LARGE SCALE GENOMIC DNA]</scope>
    <source>
        <strain evidence="12">X47</strain>
    </source>
</reference>
<dbReference type="Gene3D" id="1.10.510.10">
    <property type="entry name" value="Transferase(Phosphotransferase) domain 1"/>
    <property type="match status" value="1"/>
</dbReference>
<dbReference type="InterPro" id="IPR011990">
    <property type="entry name" value="TPR-like_helical_dom_sf"/>
</dbReference>
<dbReference type="Pfam" id="PF16918">
    <property type="entry name" value="PknG_TPR"/>
    <property type="match status" value="1"/>
</dbReference>
<dbReference type="PROSITE" id="PS00108">
    <property type="entry name" value="PROTEIN_KINASE_ST"/>
    <property type="match status" value="1"/>
</dbReference>
<dbReference type="EC" id="2.7.11.1" evidence="1"/>
<evidence type="ECO:0000256" key="6">
    <source>
        <dbReference type="ARBA" id="ARBA00022777"/>
    </source>
</evidence>
<organism evidence="12 13">
    <name type="scientific">Actinosynnema pretiosum</name>
    <dbReference type="NCBI Taxonomy" id="42197"/>
    <lineage>
        <taxon>Bacteria</taxon>
        <taxon>Bacillati</taxon>
        <taxon>Actinomycetota</taxon>
        <taxon>Actinomycetes</taxon>
        <taxon>Pseudonocardiales</taxon>
        <taxon>Pseudonocardiaceae</taxon>
        <taxon>Actinosynnema</taxon>
    </lineage>
</organism>
<dbReference type="EMBL" id="CP023445">
    <property type="protein sequence ID" value="ATE54066.1"/>
    <property type="molecule type" value="Genomic_DNA"/>
</dbReference>
<keyword evidence="13" id="KW-1185">Reference proteome</keyword>
<evidence type="ECO:0000256" key="9">
    <source>
        <dbReference type="ARBA" id="ARBA00048679"/>
    </source>
</evidence>
<dbReference type="InterPro" id="IPR008271">
    <property type="entry name" value="Ser/Thr_kinase_AS"/>
</dbReference>
<feature type="region of interest" description="Disordered" evidence="10">
    <location>
        <begin position="682"/>
        <end position="706"/>
    </location>
</feature>
<accession>A0A290Z4W7</accession>
<dbReference type="SUPFAM" id="SSF48452">
    <property type="entry name" value="TPR-like"/>
    <property type="match status" value="1"/>
</dbReference>
<evidence type="ECO:0000259" key="11">
    <source>
        <dbReference type="PROSITE" id="PS50011"/>
    </source>
</evidence>
<dbReference type="AlphaFoldDB" id="A0A290Z4W7"/>
<feature type="compositionally biased region" description="Pro residues" evidence="10">
    <location>
        <begin position="692"/>
        <end position="701"/>
    </location>
</feature>
<evidence type="ECO:0000256" key="4">
    <source>
        <dbReference type="ARBA" id="ARBA00022679"/>
    </source>
</evidence>
<dbReference type="InterPro" id="IPR011009">
    <property type="entry name" value="Kinase-like_dom_sf"/>
</dbReference>
<dbReference type="KEGG" id="apre:CNX65_12820"/>
<evidence type="ECO:0000256" key="10">
    <source>
        <dbReference type="SAM" id="MobiDB-lite"/>
    </source>
</evidence>
<comment type="catalytic activity">
    <reaction evidence="9">
        <text>L-seryl-[protein] + ATP = O-phospho-L-seryl-[protein] + ADP + H(+)</text>
        <dbReference type="Rhea" id="RHEA:17989"/>
        <dbReference type="Rhea" id="RHEA-COMP:9863"/>
        <dbReference type="Rhea" id="RHEA-COMP:11604"/>
        <dbReference type="ChEBI" id="CHEBI:15378"/>
        <dbReference type="ChEBI" id="CHEBI:29999"/>
        <dbReference type="ChEBI" id="CHEBI:30616"/>
        <dbReference type="ChEBI" id="CHEBI:83421"/>
        <dbReference type="ChEBI" id="CHEBI:456216"/>
        <dbReference type="EC" id="2.7.11.1"/>
    </reaction>
</comment>
<evidence type="ECO:0000256" key="5">
    <source>
        <dbReference type="ARBA" id="ARBA00022741"/>
    </source>
</evidence>
<dbReference type="InterPro" id="IPR031634">
    <property type="entry name" value="PknG_rubred"/>
</dbReference>
<evidence type="ECO:0000256" key="3">
    <source>
        <dbReference type="ARBA" id="ARBA00022527"/>
    </source>
</evidence>
<dbReference type="InterPro" id="IPR000719">
    <property type="entry name" value="Prot_kinase_dom"/>
</dbReference>
<keyword evidence="3 12" id="KW-0723">Serine/threonine-protein kinase</keyword>
<evidence type="ECO:0000313" key="13">
    <source>
        <dbReference type="Proteomes" id="UP000218505"/>
    </source>
</evidence>
<dbReference type="GO" id="GO:0005524">
    <property type="term" value="F:ATP binding"/>
    <property type="evidence" value="ECO:0007669"/>
    <property type="project" value="UniProtKB-KW"/>
</dbReference>
<dbReference type="PANTHER" id="PTHR24363">
    <property type="entry name" value="SERINE/THREONINE PROTEIN KINASE"/>
    <property type="match status" value="1"/>
</dbReference>
<dbReference type="Gene3D" id="1.25.40.10">
    <property type="entry name" value="Tetratricopeptide repeat domain"/>
    <property type="match status" value="1"/>
</dbReference>
<evidence type="ECO:0000256" key="8">
    <source>
        <dbReference type="ARBA" id="ARBA00047899"/>
    </source>
</evidence>
<feature type="region of interest" description="Disordered" evidence="10">
    <location>
        <begin position="629"/>
        <end position="664"/>
    </location>
</feature>
<feature type="region of interest" description="Disordered" evidence="10">
    <location>
        <begin position="58"/>
        <end position="80"/>
    </location>
</feature>
<dbReference type="PROSITE" id="PS50011">
    <property type="entry name" value="PROTEIN_KINASE_DOM"/>
    <property type="match status" value="1"/>
</dbReference>
<keyword evidence="7" id="KW-0067">ATP-binding</keyword>
<feature type="domain" description="Protein kinase" evidence="11">
    <location>
        <begin position="267"/>
        <end position="542"/>
    </location>
</feature>
<evidence type="ECO:0000256" key="1">
    <source>
        <dbReference type="ARBA" id="ARBA00012513"/>
    </source>
</evidence>
<keyword evidence="6 12" id="KW-0418">Kinase</keyword>
<evidence type="ECO:0000313" key="12">
    <source>
        <dbReference type="EMBL" id="ATE54066.1"/>
    </source>
</evidence>
<feature type="compositionally biased region" description="Basic and acidic residues" evidence="10">
    <location>
        <begin position="682"/>
        <end position="691"/>
    </location>
</feature>
<dbReference type="SUPFAM" id="SSF56112">
    <property type="entry name" value="Protein kinase-like (PK-like)"/>
    <property type="match status" value="1"/>
</dbReference>
<sequence length="898" mass="94624">MVRPRRTGCGSTSWGCGPRWTRPGWWRWSGGCSGTGSRPRGGSPAPCASWRACGGCSTRRPSWPPTTGTRRTSNSGSCTGGPAGCCPGSRLTRRPVTRPCSPTCTRSWGRRDHPAFGGCRWGSHPITVGGQRVHPSGGRAVTACSHPGCVGTIEATGFCDTCGREARAPALVHLAEGRRPRGASTSGTGREHLSLPVFSFPEPLSRVQENPRTRTRGRLCGNGGCAQEIGAGYAGQPALPEGYCPTCGHFYSFLPALRRDDEVGGQYRVVGPLAQGGLGWVYLARDRRLDDNLVVLKGMISADDTPLAEAERRALTAVDHPSIVRIVNFVTHRDRRSGQDRVYLVMEFVDGLVLQDVATGVALGERLLAEHVVTIGREVLSALGYLHGRGLVYCDMKPDNVILRPGRVGGGDSRVKVIDLGAVRRIGERVAIIGTRGFQVDAAEIAADGVTPRSDLHALGHTLRRLAAASADAVGDPGALRSGLESFGHALDRATHPDPARRFASAVDMDRQLDGVLREIASLRDGRQRPVVSELFEPTAALVDAGLGAVPPLSHWTEGVGETPLPSGRDCAGGLPSPRWDLDVDRLGDPNALLRALPDTAEANLLRAHALVGLGRPARARALLGVDAPVESGAGGTGRAGASARREPAGSAAPGGGAASSSSASGWGARLVAAWGRVTGAHREAPLDRARPTPPDPPVGPEPRARPDPLDWRVHWLLGLAALVDGAEAHPHFLRVHHEVPGETAPVLALGLCAERRGDAAEAERRYRSVWVRDRSQGSAAFGLARVRLAGGDPDGALDVLAQVPEVSRHREAAAVAAVKVLAGAGRGDQALRALAALALDGDARDRLAAHVLDRVDPSGGSADRERAYRDLARQARTAAEHGVLVDLANDVRPRTTT</sequence>
<protein>
    <recommendedName>
        <fullName evidence="2">Serine/threonine-protein kinase PknG</fullName>
        <ecNumber evidence="1">2.7.11.1</ecNumber>
    </recommendedName>
</protein>
<feature type="compositionally biased region" description="Low complexity" evidence="10">
    <location>
        <begin position="66"/>
        <end position="77"/>
    </location>
</feature>
<gene>
    <name evidence="12" type="ORF">CNX65_12820</name>
</gene>
<dbReference type="Pfam" id="PF16919">
    <property type="entry name" value="PknG_rubred"/>
    <property type="match status" value="1"/>
</dbReference>
<keyword evidence="5" id="KW-0547">Nucleotide-binding</keyword>
<dbReference type="Pfam" id="PF00069">
    <property type="entry name" value="Pkinase"/>
    <property type="match status" value="1"/>
</dbReference>
<dbReference type="InterPro" id="IPR031636">
    <property type="entry name" value="PknG_TPR"/>
</dbReference>
<dbReference type="SMART" id="SM00220">
    <property type="entry name" value="S_TKc"/>
    <property type="match status" value="1"/>
</dbReference>